<evidence type="ECO:0000313" key="2">
    <source>
        <dbReference type="Proteomes" id="UP000275368"/>
    </source>
</evidence>
<dbReference type="Proteomes" id="UP000275368">
    <property type="component" value="Chromosome"/>
</dbReference>
<dbReference type="InterPro" id="IPR002734">
    <property type="entry name" value="RibDG_C"/>
</dbReference>
<dbReference type="SUPFAM" id="SSF53597">
    <property type="entry name" value="Dihydrofolate reductase-like"/>
    <property type="match status" value="1"/>
</dbReference>
<dbReference type="Pfam" id="PF01872">
    <property type="entry name" value="RibD_C"/>
    <property type="match status" value="1"/>
</dbReference>
<dbReference type="OrthoDB" id="195113at2"/>
<dbReference type="AlphaFoldDB" id="A0A3G9IPZ1"/>
<sequence length="125" mass="13977">MVEQTGEYGEMMNGYPKHVVSTTLEEVEWNNSELIKGDIAEEVSKLKQQPGKDILVFGSCSLVHTLMELDLIDEYRLMVFPVVLGSGKRLFGEGLDKKTLKLVETKTFSSGVVVLTYHPNPEIMA</sequence>
<dbReference type="GO" id="GO:0009231">
    <property type="term" value="P:riboflavin biosynthetic process"/>
    <property type="evidence" value="ECO:0007669"/>
    <property type="project" value="InterPro"/>
</dbReference>
<dbReference type="GO" id="GO:0008703">
    <property type="term" value="F:5-amino-6-(5-phosphoribosylamino)uracil reductase activity"/>
    <property type="evidence" value="ECO:0007669"/>
    <property type="project" value="InterPro"/>
</dbReference>
<reference evidence="1 2" key="1">
    <citation type="submission" date="2018-11" db="EMBL/GenBank/DDBJ databases">
        <title>Complete genome sequence of Paenibacillus baekrokdamisoli strain KCTC 33723.</title>
        <authorList>
            <person name="Kang S.W."/>
            <person name="Lee K.C."/>
            <person name="Kim K.K."/>
            <person name="Kim J.S."/>
            <person name="Kim D.S."/>
            <person name="Ko S.H."/>
            <person name="Yang S.H."/>
            <person name="Lee J.S."/>
        </authorList>
    </citation>
    <scope>NUCLEOTIDE SEQUENCE [LARGE SCALE GENOMIC DNA]</scope>
    <source>
        <strain evidence="1 2">KCTC 33723</strain>
    </source>
</reference>
<gene>
    <name evidence="1" type="ORF">Back11_22750</name>
</gene>
<dbReference type="EMBL" id="AP019308">
    <property type="protein sequence ID" value="BBH20930.1"/>
    <property type="molecule type" value="Genomic_DNA"/>
</dbReference>
<dbReference type="Gene3D" id="3.40.430.10">
    <property type="entry name" value="Dihydrofolate Reductase, subunit A"/>
    <property type="match status" value="1"/>
</dbReference>
<dbReference type="InterPro" id="IPR050765">
    <property type="entry name" value="Riboflavin_Biosynth_HTPR"/>
</dbReference>
<evidence type="ECO:0000313" key="1">
    <source>
        <dbReference type="EMBL" id="BBH20930.1"/>
    </source>
</evidence>
<name>A0A3G9IPZ1_9BACL</name>
<proteinExistence type="predicted"/>
<protein>
    <submittedName>
        <fullName evidence="1">Uncharacterized protein</fullName>
    </submittedName>
</protein>
<dbReference type="PANTHER" id="PTHR38011:SF11">
    <property type="entry name" value="2,5-DIAMINO-6-RIBOSYLAMINO-4(3H)-PYRIMIDINONE 5'-PHOSPHATE REDUCTASE"/>
    <property type="match status" value="1"/>
</dbReference>
<dbReference type="KEGG" id="pbk:Back11_22750"/>
<keyword evidence="2" id="KW-1185">Reference proteome</keyword>
<accession>A0A3G9IPZ1</accession>
<dbReference type="PANTHER" id="PTHR38011">
    <property type="entry name" value="DIHYDROFOLATE REDUCTASE FAMILY PROTEIN (AFU_ORTHOLOGUE AFUA_8G06820)"/>
    <property type="match status" value="1"/>
</dbReference>
<dbReference type="InterPro" id="IPR024072">
    <property type="entry name" value="DHFR-like_dom_sf"/>
</dbReference>
<organism evidence="1 2">
    <name type="scientific">Paenibacillus baekrokdamisoli</name>
    <dbReference type="NCBI Taxonomy" id="1712516"/>
    <lineage>
        <taxon>Bacteria</taxon>
        <taxon>Bacillati</taxon>
        <taxon>Bacillota</taxon>
        <taxon>Bacilli</taxon>
        <taxon>Bacillales</taxon>
        <taxon>Paenibacillaceae</taxon>
        <taxon>Paenibacillus</taxon>
    </lineage>
</organism>